<protein>
    <submittedName>
        <fullName evidence="7">D-2-hydroxyacid dehydrogenase</fullName>
    </submittedName>
</protein>
<evidence type="ECO:0000313" key="7">
    <source>
        <dbReference type="EMBL" id="MCU6796273.1"/>
    </source>
</evidence>
<dbReference type="EMBL" id="JAOQIO010000099">
    <property type="protein sequence ID" value="MCU6796273.1"/>
    <property type="molecule type" value="Genomic_DNA"/>
</dbReference>
<dbReference type="Proteomes" id="UP001652445">
    <property type="component" value="Unassembled WGS sequence"/>
</dbReference>
<gene>
    <name evidence="7" type="ORF">OB236_29535</name>
</gene>
<dbReference type="RefSeq" id="WP_262687088.1">
    <property type="nucleotide sequence ID" value="NZ_JAOQIO010000099.1"/>
</dbReference>
<dbReference type="InterPro" id="IPR006140">
    <property type="entry name" value="D-isomer_DH_NAD-bd"/>
</dbReference>
<evidence type="ECO:0000313" key="8">
    <source>
        <dbReference type="Proteomes" id="UP001652445"/>
    </source>
</evidence>
<dbReference type="PANTHER" id="PTHR43333:SF1">
    <property type="entry name" value="D-ISOMER SPECIFIC 2-HYDROXYACID DEHYDROGENASE NAD-BINDING DOMAIN-CONTAINING PROTEIN"/>
    <property type="match status" value="1"/>
</dbReference>
<comment type="caution">
    <text evidence="7">The sequence shown here is derived from an EMBL/GenBank/DDBJ whole genome shotgun (WGS) entry which is preliminary data.</text>
</comment>
<dbReference type="PANTHER" id="PTHR43333">
    <property type="entry name" value="2-HACID_DH_C DOMAIN-CONTAINING PROTEIN"/>
    <property type="match status" value="1"/>
</dbReference>
<keyword evidence="8" id="KW-1185">Reference proteome</keyword>
<sequence length="318" mass="35751">MARKIVFVQEINETHEKQIRSIARDWELISGKDRELWLPHLADAEIVAGWNSTATKECLQQDTMLRWVQSWGAGVDRMPLTALNEYGVLLTNSSGVHPNPISESIFAMMLGLTRQLQRSIRNQLQHKWEQLNGLGEIHGKTIGILGVGSIGLEVAKISKVFGMTVLGVKRTLSESVYVDRMVKMDSLDEVLRESDYIVNTLPHTSETNHVMGRAQFSAMKASAFYINIGRGGTTDTEALIEALQQGTIAGAGLDVFEVEPLPADNVLWDMDNVIISAHNTGITEYYQERAMHIFLRNLKDYVEGREPQLNRVNLEQQY</sequence>
<accession>A0ABT2UNP5</accession>
<feature type="domain" description="D-isomer specific 2-hydroxyacid dehydrogenase catalytic" evidence="5">
    <location>
        <begin position="15"/>
        <end position="313"/>
    </location>
</feature>
<organism evidence="7 8">
    <name type="scientific">Paenibacillus baimaensis</name>
    <dbReference type="NCBI Taxonomy" id="2982185"/>
    <lineage>
        <taxon>Bacteria</taxon>
        <taxon>Bacillati</taxon>
        <taxon>Bacillota</taxon>
        <taxon>Bacilli</taxon>
        <taxon>Bacillales</taxon>
        <taxon>Paenibacillaceae</taxon>
        <taxon>Paenibacillus</taxon>
    </lineage>
</organism>
<feature type="domain" description="D-isomer specific 2-hydroxyacid dehydrogenase NAD-binding" evidence="6">
    <location>
        <begin position="106"/>
        <end position="279"/>
    </location>
</feature>
<dbReference type="SUPFAM" id="SSF52283">
    <property type="entry name" value="Formate/glycerate dehydrogenase catalytic domain-like"/>
    <property type="match status" value="1"/>
</dbReference>
<dbReference type="SUPFAM" id="SSF51735">
    <property type="entry name" value="NAD(P)-binding Rossmann-fold domains"/>
    <property type="match status" value="1"/>
</dbReference>
<evidence type="ECO:0000256" key="2">
    <source>
        <dbReference type="ARBA" id="ARBA00023002"/>
    </source>
</evidence>
<keyword evidence="2 4" id="KW-0560">Oxidoreductase</keyword>
<name>A0ABT2UNP5_9BACL</name>
<keyword evidence="3" id="KW-0520">NAD</keyword>
<comment type="similarity">
    <text evidence="1 4">Belongs to the D-isomer specific 2-hydroxyacid dehydrogenase family.</text>
</comment>
<evidence type="ECO:0000256" key="1">
    <source>
        <dbReference type="ARBA" id="ARBA00005854"/>
    </source>
</evidence>
<reference evidence="7 8" key="1">
    <citation type="submission" date="2022-09" db="EMBL/GenBank/DDBJ databases">
        <authorList>
            <person name="Han X.L."/>
            <person name="Wang Q."/>
            <person name="Lu T."/>
        </authorList>
    </citation>
    <scope>NUCLEOTIDE SEQUENCE [LARGE SCALE GENOMIC DNA]</scope>
    <source>
        <strain evidence="7 8">WQ 127069</strain>
    </source>
</reference>
<dbReference type="Pfam" id="PF02826">
    <property type="entry name" value="2-Hacid_dh_C"/>
    <property type="match status" value="1"/>
</dbReference>
<evidence type="ECO:0000259" key="5">
    <source>
        <dbReference type="Pfam" id="PF00389"/>
    </source>
</evidence>
<evidence type="ECO:0000259" key="6">
    <source>
        <dbReference type="Pfam" id="PF02826"/>
    </source>
</evidence>
<dbReference type="Gene3D" id="3.40.50.720">
    <property type="entry name" value="NAD(P)-binding Rossmann-like Domain"/>
    <property type="match status" value="2"/>
</dbReference>
<dbReference type="InterPro" id="IPR006139">
    <property type="entry name" value="D-isomer_2_OHA_DH_cat_dom"/>
</dbReference>
<dbReference type="InterPro" id="IPR036291">
    <property type="entry name" value="NAD(P)-bd_dom_sf"/>
</dbReference>
<proteinExistence type="inferred from homology"/>
<evidence type="ECO:0000256" key="4">
    <source>
        <dbReference type="RuleBase" id="RU003719"/>
    </source>
</evidence>
<evidence type="ECO:0000256" key="3">
    <source>
        <dbReference type="ARBA" id="ARBA00023027"/>
    </source>
</evidence>
<dbReference type="Pfam" id="PF00389">
    <property type="entry name" value="2-Hacid_dh"/>
    <property type="match status" value="1"/>
</dbReference>
<dbReference type="CDD" id="cd05300">
    <property type="entry name" value="2-Hacid_dh_1"/>
    <property type="match status" value="1"/>
</dbReference>